<name>A0ABQ7XMB4_BRANA</name>
<sequence>MRNILDLHGSSGHNGLKAHRFTFKNTVNREMRDLLKHQLVVCMEPLVRKMVGEALDHRLSQRPYLFSSWSQTERSRSETPSSRSCLKLRFINSPPSPIFMGAKIETKDGSPVAIELVDAATNARVVSGPLSSSRVEIVPLKAHFTEESWTVDEFKRYIEKQREGKPPLLTGDVTVTLENGVGVIAGDVSFSDNSSWTRSQKFRLGARLTGGGAVEARSEAFRCKDQRGESYRKHYPPSPSDEVWRLKNIAKGGVSAKRLAEQKIYTVKDLLRWYAVCPNELYNILGRETKSGRISKRKWEAIVSHAMQCVLDETERYIYNANALDGSLIFNSVYEVIKVSLSDGTFRNPDEIPTYQLDKLKKEAYRDLTLLQTFVEHPQRSLHCTPNPGFGIACPELQHNNFQGTSDPSGSMSSLYLTAANSTIQPEMLMSCENSPDMTFHIDRNLLQRNSFRISEHEHDHDAQTLATRGYIENEEDDHENTFTYHHGMSSNLSTGAADWEQQIYNSLSVSVFGTEEAGTFNIRFTNTAGSPRARWCKVKAAFKIREVWKQAAARNRRKACLACNAFIAKGLYLTQWFLEIFKPFLMTNSNQKRKAIFPHLLHIIPLGEMEGEKETVRCCSDCKTTKTPMWRGGPSGPKSLCNACGIRFMRQRRTELLGIRVIHTHKAYKKINTSLLSSHGSVALKKRRRSLKEEEQAAMCLLLLSCSSVFA</sequence>
<dbReference type="Gene3D" id="3.30.50.10">
    <property type="entry name" value="Erythroid Transcription Factor GATA-1, subunit A"/>
    <property type="match status" value="1"/>
</dbReference>
<dbReference type="SUPFAM" id="SSF57716">
    <property type="entry name" value="Glucocorticoid receptor-like (DNA-binding domain)"/>
    <property type="match status" value="1"/>
</dbReference>
<evidence type="ECO:0000256" key="2">
    <source>
        <dbReference type="ARBA" id="ARBA00007214"/>
    </source>
</evidence>
<keyword evidence="4" id="KW-0238">DNA-binding</keyword>
<dbReference type="InterPro" id="IPR046830">
    <property type="entry name" value="Calmod_bind_M"/>
</dbReference>
<evidence type="ECO:0000256" key="1">
    <source>
        <dbReference type="ARBA" id="ARBA00004123"/>
    </source>
</evidence>
<reference evidence="10 11" key="1">
    <citation type="submission" date="2021-05" db="EMBL/GenBank/DDBJ databases">
        <title>Genome Assembly of Synthetic Allotetraploid Brassica napus Reveals Homoeologous Exchanges between Subgenomes.</title>
        <authorList>
            <person name="Davis J.T."/>
        </authorList>
    </citation>
    <scope>NUCLEOTIDE SEQUENCE [LARGE SCALE GENOMIC DNA]</scope>
    <source>
        <strain evidence="11">cv. Da-Ae</strain>
        <tissue evidence="10">Seedling</tissue>
    </source>
</reference>
<evidence type="ECO:0000313" key="10">
    <source>
        <dbReference type="EMBL" id="KAH0856226.1"/>
    </source>
</evidence>
<dbReference type="SMART" id="SM00401">
    <property type="entry name" value="ZnF_GATA"/>
    <property type="match status" value="1"/>
</dbReference>
<dbReference type="Pfam" id="PF07887">
    <property type="entry name" value="Calmodulin_bind"/>
    <property type="match status" value="1"/>
</dbReference>
<dbReference type="PROSITE" id="PS00344">
    <property type="entry name" value="GATA_ZN_FINGER_1"/>
    <property type="match status" value="1"/>
</dbReference>
<dbReference type="Pfam" id="PF20452">
    <property type="entry name" value="Calmod_bind_C"/>
    <property type="match status" value="1"/>
</dbReference>
<evidence type="ECO:0000256" key="3">
    <source>
        <dbReference type="ARBA" id="ARBA00023015"/>
    </source>
</evidence>
<dbReference type="CDD" id="cd00202">
    <property type="entry name" value="ZnF_GATA"/>
    <property type="match status" value="1"/>
</dbReference>
<dbReference type="InterPro" id="IPR000679">
    <property type="entry name" value="Znf_GATA"/>
</dbReference>
<proteinExistence type="inferred from homology"/>
<dbReference type="InterPro" id="IPR013088">
    <property type="entry name" value="Znf_NHR/GATA"/>
</dbReference>
<evidence type="ECO:0000256" key="5">
    <source>
        <dbReference type="ARBA" id="ARBA00023159"/>
    </source>
</evidence>
<keyword evidence="7" id="KW-0539">Nucleus</keyword>
<keyword evidence="3" id="KW-0805">Transcription regulation</keyword>
<comment type="subcellular location">
    <subcellularLocation>
        <location evidence="1">Nucleus</location>
    </subcellularLocation>
</comment>
<keyword evidence="8" id="KW-0862">Zinc</keyword>
<keyword evidence="8" id="KW-0863">Zinc-finger</keyword>
<feature type="domain" description="GATA-type" evidence="9">
    <location>
        <begin position="614"/>
        <end position="647"/>
    </location>
</feature>
<evidence type="ECO:0000256" key="8">
    <source>
        <dbReference type="PROSITE-ProRule" id="PRU00094"/>
    </source>
</evidence>
<evidence type="ECO:0000256" key="4">
    <source>
        <dbReference type="ARBA" id="ARBA00023125"/>
    </source>
</evidence>
<dbReference type="InterPro" id="IPR012416">
    <property type="entry name" value="CBP60"/>
</dbReference>
<gene>
    <name evidence="10" type="ORF">HID58_084487</name>
</gene>
<dbReference type="PROSITE" id="PS50114">
    <property type="entry name" value="GATA_ZN_FINGER_2"/>
    <property type="match status" value="1"/>
</dbReference>
<comment type="caution">
    <text evidence="10">The sequence shown here is derived from an EMBL/GenBank/DDBJ whole genome shotgun (WGS) entry which is preliminary data.</text>
</comment>
<dbReference type="Pfam" id="PF20451">
    <property type="entry name" value="Calmod_bind_M"/>
    <property type="match status" value="1"/>
</dbReference>
<keyword evidence="8" id="KW-0479">Metal-binding</keyword>
<evidence type="ECO:0000256" key="6">
    <source>
        <dbReference type="ARBA" id="ARBA00023163"/>
    </source>
</evidence>
<dbReference type="PANTHER" id="PTHR31713">
    <property type="entry name" value="OS02G0177800 PROTEIN"/>
    <property type="match status" value="1"/>
</dbReference>
<keyword evidence="5" id="KW-0010">Activator</keyword>
<protein>
    <recommendedName>
        <fullName evidence="9">GATA-type domain-containing protein</fullName>
    </recommendedName>
</protein>
<evidence type="ECO:0000259" key="9">
    <source>
        <dbReference type="PROSITE" id="PS50114"/>
    </source>
</evidence>
<evidence type="ECO:0000313" key="11">
    <source>
        <dbReference type="Proteomes" id="UP000824890"/>
    </source>
</evidence>
<keyword evidence="6" id="KW-0804">Transcription</keyword>
<dbReference type="EMBL" id="JAGKQM010000019">
    <property type="protein sequence ID" value="KAH0856226.1"/>
    <property type="molecule type" value="Genomic_DNA"/>
</dbReference>
<dbReference type="InterPro" id="IPR046831">
    <property type="entry name" value="Calmodulin_bind_N"/>
</dbReference>
<dbReference type="InterPro" id="IPR046829">
    <property type="entry name" value="Calmod_bind_C"/>
</dbReference>
<accession>A0ABQ7XMB4</accession>
<evidence type="ECO:0000256" key="7">
    <source>
        <dbReference type="ARBA" id="ARBA00023242"/>
    </source>
</evidence>
<organism evidence="10 11">
    <name type="scientific">Brassica napus</name>
    <name type="common">Rape</name>
    <dbReference type="NCBI Taxonomy" id="3708"/>
    <lineage>
        <taxon>Eukaryota</taxon>
        <taxon>Viridiplantae</taxon>
        <taxon>Streptophyta</taxon>
        <taxon>Embryophyta</taxon>
        <taxon>Tracheophyta</taxon>
        <taxon>Spermatophyta</taxon>
        <taxon>Magnoliopsida</taxon>
        <taxon>eudicotyledons</taxon>
        <taxon>Gunneridae</taxon>
        <taxon>Pentapetalae</taxon>
        <taxon>rosids</taxon>
        <taxon>malvids</taxon>
        <taxon>Brassicales</taxon>
        <taxon>Brassicaceae</taxon>
        <taxon>Brassiceae</taxon>
        <taxon>Brassica</taxon>
    </lineage>
</organism>
<dbReference type="Proteomes" id="UP000824890">
    <property type="component" value="Unassembled WGS sequence"/>
</dbReference>
<keyword evidence="11" id="KW-1185">Reference proteome</keyword>
<comment type="similarity">
    <text evidence="2">Belongs to the plant ACBP60 protein family.</text>
</comment>
<dbReference type="PANTHER" id="PTHR31713:SF59">
    <property type="entry name" value="(RAPE) HYPOTHETICAL PROTEIN"/>
    <property type="match status" value="1"/>
</dbReference>
<dbReference type="Pfam" id="PF00320">
    <property type="entry name" value="GATA"/>
    <property type="match status" value="1"/>
</dbReference>